<evidence type="ECO:0000313" key="1">
    <source>
        <dbReference type="EMBL" id="CAH1775068.1"/>
    </source>
</evidence>
<dbReference type="Gene3D" id="1.10.150.50">
    <property type="entry name" value="Transcription Factor, Ets-1"/>
    <property type="match status" value="1"/>
</dbReference>
<proteinExistence type="predicted"/>
<dbReference type="EMBL" id="CAIIXF020000001">
    <property type="protein sequence ID" value="CAH1775068.1"/>
    <property type="molecule type" value="Genomic_DNA"/>
</dbReference>
<evidence type="ECO:0008006" key="3">
    <source>
        <dbReference type="Google" id="ProtNLM"/>
    </source>
</evidence>
<organism evidence="1 2">
    <name type="scientific">Owenia fusiformis</name>
    <name type="common">Polychaete worm</name>
    <dbReference type="NCBI Taxonomy" id="6347"/>
    <lineage>
        <taxon>Eukaryota</taxon>
        <taxon>Metazoa</taxon>
        <taxon>Spiralia</taxon>
        <taxon>Lophotrochozoa</taxon>
        <taxon>Annelida</taxon>
        <taxon>Polychaeta</taxon>
        <taxon>Sedentaria</taxon>
        <taxon>Canalipalpata</taxon>
        <taxon>Sabellida</taxon>
        <taxon>Oweniida</taxon>
        <taxon>Oweniidae</taxon>
        <taxon>Owenia</taxon>
    </lineage>
</organism>
<sequence length="118" mass="13910">AQIILYNRQSLKISRLNTTVYHVYIFLPECHTTIPDDGNLYNFTIDQMADFFKQQNIEDSVIQQMKAAHLDGKAFSKLSDNQLKRYGLDKQGTHMQLFRNLSRKKTHFFSKFLTFSKK</sequence>
<keyword evidence="2" id="KW-1185">Reference proteome</keyword>
<dbReference type="Proteomes" id="UP000749559">
    <property type="component" value="Unassembled WGS sequence"/>
</dbReference>
<evidence type="ECO:0000313" key="2">
    <source>
        <dbReference type="Proteomes" id="UP000749559"/>
    </source>
</evidence>
<dbReference type="SUPFAM" id="SSF47769">
    <property type="entry name" value="SAM/Pointed domain"/>
    <property type="match status" value="1"/>
</dbReference>
<comment type="caution">
    <text evidence="1">The sequence shown here is derived from an EMBL/GenBank/DDBJ whole genome shotgun (WGS) entry which is preliminary data.</text>
</comment>
<accession>A0A8S4N1V0</accession>
<dbReference type="AlphaFoldDB" id="A0A8S4N1V0"/>
<feature type="non-terminal residue" evidence="1">
    <location>
        <position position="1"/>
    </location>
</feature>
<dbReference type="OrthoDB" id="6128388at2759"/>
<name>A0A8S4N1V0_OWEFU</name>
<dbReference type="InterPro" id="IPR013761">
    <property type="entry name" value="SAM/pointed_sf"/>
</dbReference>
<protein>
    <recommendedName>
        <fullName evidence="3">SAM domain-containing protein</fullName>
    </recommendedName>
</protein>
<reference evidence="1" key="1">
    <citation type="submission" date="2022-03" db="EMBL/GenBank/DDBJ databases">
        <authorList>
            <person name="Martin C."/>
        </authorList>
    </citation>
    <scope>NUCLEOTIDE SEQUENCE</scope>
</reference>
<gene>
    <name evidence="1" type="ORF">OFUS_LOCUS2421</name>
</gene>